<dbReference type="Pfam" id="PF12854">
    <property type="entry name" value="PPR_1"/>
    <property type="match status" value="1"/>
</dbReference>
<feature type="repeat" description="PPR" evidence="3">
    <location>
        <begin position="354"/>
        <end position="388"/>
    </location>
</feature>
<feature type="repeat" description="PPR" evidence="3">
    <location>
        <begin position="249"/>
        <end position="283"/>
    </location>
</feature>
<proteinExistence type="inferred from homology"/>
<sequence length="517" mass="58825">MSANNFVRTLKNAKRIYAPKPYQDLVNLISKTPLSSPTKLLDSTSTSLLAKLSPTTLRLILSDPNLTSSKCLRFFSFLLINQSSISFEPDIHAHITLICKLLKARNFPEAENLFRSASLGENSSYPFPVFSSASEICCYDPRIKAKLLNLMLKVYSDTGNFDEVSQTFDYMRSNGIKIDERTCTRHLLALKRADKVGVSLDFLYKMVKAGLEVSVYSLTVVVEGLCYNGEIRRSRELVEDMVGRGTRPNIITFNKMVDSCAKRWNFDELDLVLLLMRKEGVEFNVKTYGILIDGFVSYGKVKEAQMLIHDMHDIGFKVDVHLFNLMIRGYSRLGFMDSAFSLLGEMAERNMFQNGDTYWGLISGLCKIGKMGQAMFYIDEMQNKGIELDDVMFNTLINGFCNKGMIDKAFEWQVTMENKGFNADLSVCLKIMGELCESNRTEEARMLFNKMVKRGAAPQLASLASFKEEMERQNSKTLRCLKENDFVNQYTKVAPVVGCIRLLRRLMKWNSYLVDEA</sequence>
<dbReference type="Proteomes" id="UP000813462">
    <property type="component" value="Unassembled WGS sequence"/>
</dbReference>
<dbReference type="InterPro" id="IPR002885">
    <property type="entry name" value="PPR_rpt"/>
</dbReference>
<keyword evidence="2" id="KW-0677">Repeat</keyword>
<dbReference type="PROSITE" id="PS51375">
    <property type="entry name" value="PPR"/>
    <property type="match status" value="8"/>
</dbReference>
<protein>
    <recommendedName>
        <fullName evidence="6">Pentatricopeptide repeat-containing protein At2g28050</fullName>
    </recommendedName>
</protein>
<feature type="repeat" description="PPR" evidence="3">
    <location>
        <begin position="424"/>
        <end position="458"/>
    </location>
</feature>
<feature type="repeat" description="PPR" evidence="3">
    <location>
        <begin position="144"/>
        <end position="178"/>
    </location>
</feature>
<comment type="similarity">
    <text evidence="1">Belongs to the PPR family. P subfamily.</text>
</comment>
<evidence type="ECO:0000256" key="2">
    <source>
        <dbReference type="ARBA" id="ARBA00022737"/>
    </source>
</evidence>
<name>A0A978VV29_ZIZJJ</name>
<evidence type="ECO:0000313" key="5">
    <source>
        <dbReference type="Proteomes" id="UP000813462"/>
    </source>
</evidence>
<dbReference type="EMBL" id="JAEACU010000002">
    <property type="protein sequence ID" value="KAH7542674.1"/>
    <property type="molecule type" value="Genomic_DNA"/>
</dbReference>
<dbReference type="PANTHER" id="PTHR47447:SF28">
    <property type="entry name" value="PENTACOTRIPEPTIDE-REPEAT REGION OF PRORP DOMAIN-CONTAINING PROTEIN"/>
    <property type="match status" value="1"/>
</dbReference>
<evidence type="ECO:0000313" key="4">
    <source>
        <dbReference type="EMBL" id="KAH7542674.1"/>
    </source>
</evidence>
<reference evidence="4" key="1">
    <citation type="journal article" date="2021" name="Front. Plant Sci.">
        <title>Chromosome-Scale Genome Assembly for Chinese Sour Jujube and Insights Into Its Genome Evolution and Domestication Signature.</title>
        <authorList>
            <person name="Shen L.-Y."/>
            <person name="Luo H."/>
            <person name="Wang X.-L."/>
            <person name="Wang X.-M."/>
            <person name="Qiu X.-J."/>
            <person name="Liu H."/>
            <person name="Zhou S.-S."/>
            <person name="Jia K.-H."/>
            <person name="Nie S."/>
            <person name="Bao Y.-T."/>
            <person name="Zhang R.-G."/>
            <person name="Yun Q.-Z."/>
            <person name="Chai Y.-H."/>
            <person name="Lu J.-Y."/>
            <person name="Li Y."/>
            <person name="Zhao S.-W."/>
            <person name="Mao J.-F."/>
            <person name="Jia S.-G."/>
            <person name="Mao Y.-M."/>
        </authorList>
    </citation>
    <scope>NUCLEOTIDE SEQUENCE</scope>
    <source>
        <strain evidence="4">AT0</strain>
        <tissue evidence="4">Leaf</tissue>
    </source>
</reference>
<dbReference type="Gene3D" id="1.25.40.10">
    <property type="entry name" value="Tetratricopeptide repeat domain"/>
    <property type="match status" value="2"/>
</dbReference>
<organism evidence="4 5">
    <name type="scientific">Ziziphus jujuba var. spinosa</name>
    <dbReference type="NCBI Taxonomy" id="714518"/>
    <lineage>
        <taxon>Eukaryota</taxon>
        <taxon>Viridiplantae</taxon>
        <taxon>Streptophyta</taxon>
        <taxon>Embryophyta</taxon>
        <taxon>Tracheophyta</taxon>
        <taxon>Spermatophyta</taxon>
        <taxon>Magnoliopsida</taxon>
        <taxon>eudicotyledons</taxon>
        <taxon>Gunneridae</taxon>
        <taxon>Pentapetalae</taxon>
        <taxon>rosids</taxon>
        <taxon>fabids</taxon>
        <taxon>Rosales</taxon>
        <taxon>Rhamnaceae</taxon>
        <taxon>Paliureae</taxon>
        <taxon>Ziziphus</taxon>
    </lineage>
</organism>
<gene>
    <name evidence="4" type="ORF">FEM48_Zijuj02G0099100</name>
</gene>
<dbReference type="Pfam" id="PF01535">
    <property type="entry name" value="PPR"/>
    <property type="match status" value="3"/>
</dbReference>
<dbReference type="NCBIfam" id="TIGR00756">
    <property type="entry name" value="PPR"/>
    <property type="match status" value="6"/>
</dbReference>
<feature type="repeat" description="PPR" evidence="3">
    <location>
        <begin position="214"/>
        <end position="248"/>
    </location>
</feature>
<comment type="caution">
    <text evidence="4">The sequence shown here is derived from an EMBL/GenBank/DDBJ whole genome shotgun (WGS) entry which is preliminary data.</text>
</comment>
<evidence type="ECO:0000256" key="1">
    <source>
        <dbReference type="ARBA" id="ARBA00007626"/>
    </source>
</evidence>
<dbReference type="InterPro" id="IPR011990">
    <property type="entry name" value="TPR-like_helical_dom_sf"/>
</dbReference>
<accession>A0A978VV29</accession>
<dbReference type="PANTHER" id="PTHR47447">
    <property type="entry name" value="OS03G0856100 PROTEIN"/>
    <property type="match status" value="1"/>
</dbReference>
<feature type="repeat" description="PPR" evidence="3">
    <location>
        <begin position="319"/>
        <end position="353"/>
    </location>
</feature>
<feature type="repeat" description="PPR" evidence="3">
    <location>
        <begin position="389"/>
        <end position="423"/>
    </location>
</feature>
<evidence type="ECO:0008006" key="6">
    <source>
        <dbReference type="Google" id="ProtNLM"/>
    </source>
</evidence>
<dbReference type="AlphaFoldDB" id="A0A978VV29"/>
<evidence type="ECO:0000256" key="3">
    <source>
        <dbReference type="PROSITE-ProRule" id="PRU00708"/>
    </source>
</evidence>
<feature type="repeat" description="PPR" evidence="3">
    <location>
        <begin position="284"/>
        <end position="318"/>
    </location>
</feature>
<dbReference type="Pfam" id="PF13041">
    <property type="entry name" value="PPR_2"/>
    <property type="match status" value="2"/>
</dbReference>